<organism evidence="5 6">
    <name type="scientific">Scyliorhinus torazame</name>
    <name type="common">Cloudy catshark</name>
    <name type="synonym">Catulus torazame</name>
    <dbReference type="NCBI Taxonomy" id="75743"/>
    <lineage>
        <taxon>Eukaryota</taxon>
        <taxon>Metazoa</taxon>
        <taxon>Chordata</taxon>
        <taxon>Craniata</taxon>
        <taxon>Vertebrata</taxon>
        <taxon>Chondrichthyes</taxon>
        <taxon>Elasmobranchii</taxon>
        <taxon>Galeomorphii</taxon>
        <taxon>Galeoidea</taxon>
        <taxon>Carcharhiniformes</taxon>
        <taxon>Scyliorhinidae</taxon>
        <taxon>Scyliorhinus</taxon>
    </lineage>
</organism>
<dbReference type="PANTHER" id="PTHR37984">
    <property type="entry name" value="PROTEIN CBG26694"/>
    <property type="match status" value="1"/>
</dbReference>
<dbReference type="GO" id="GO:0004523">
    <property type="term" value="F:RNA-DNA hybrid ribonuclease activity"/>
    <property type="evidence" value="ECO:0007669"/>
    <property type="project" value="UniProtKB-EC"/>
</dbReference>
<sequence>MSSSPATASPDGNLQADIDDIITQYHSVFSRMGTLPYRYKILLKLNATPVIHAPRRVPAPLKDRLKKQLQDLQDQGIISKVTEPTDWVSSMVCVKKPSGICIDPKNLNRNITREHYSIPKREELTSEMAHAKFFTKLDASKGFWQIQLDVSSRMLCTFNPPFGRYCYNRMPFGIISASRVFHRIMEQMMECIEGVRVYVDNVIIWSTTPQEHTACLKQVFQRIHEHGLQLNRAKCSFGQLEIKFLGDHISQHGVRPDADKVSEINAIKTPEDKKAVLRLLGMVNFLRKFIPSMASHTMALCHLIKKSTEFQWLPTHEEEWRELKAKLTTAPVLAFFDPTKETNISTDASQDGIGAMHLQRDDSAFWAPVAYASRAVTPTEQCSD</sequence>
<dbReference type="SUPFAM" id="SSF56672">
    <property type="entry name" value="DNA/RNA polymerases"/>
    <property type="match status" value="1"/>
</dbReference>
<evidence type="ECO:0000256" key="2">
    <source>
        <dbReference type="ARBA" id="ARBA00012180"/>
    </source>
</evidence>
<dbReference type="PANTHER" id="PTHR37984:SF5">
    <property type="entry name" value="PROTEIN NYNRIN-LIKE"/>
    <property type="match status" value="1"/>
</dbReference>
<gene>
    <name evidence="5" type="ORF">scyTo_0001427</name>
</gene>
<dbReference type="InterPro" id="IPR000477">
    <property type="entry name" value="RT_dom"/>
</dbReference>
<protein>
    <recommendedName>
        <fullName evidence="2">ribonuclease H</fullName>
        <ecNumber evidence="2">3.1.26.4</ecNumber>
    </recommendedName>
</protein>
<dbReference type="InterPro" id="IPR041577">
    <property type="entry name" value="RT_RNaseH_2"/>
</dbReference>
<dbReference type="STRING" id="75743.A0A401PCX5"/>
<dbReference type="CDD" id="cd01647">
    <property type="entry name" value="RT_LTR"/>
    <property type="match status" value="1"/>
</dbReference>
<dbReference type="Gene3D" id="3.10.10.10">
    <property type="entry name" value="HIV Type 1 Reverse Transcriptase, subunit A, domain 1"/>
    <property type="match status" value="1"/>
</dbReference>
<comment type="caution">
    <text evidence="5">The sequence shown here is derived from an EMBL/GenBank/DDBJ whole genome shotgun (WGS) entry which is preliminary data.</text>
</comment>
<dbReference type="Pfam" id="PF17919">
    <property type="entry name" value="RT_RNaseH_2"/>
    <property type="match status" value="1"/>
</dbReference>
<dbReference type="Pfam" id="PF00078">
    <property type="entry name" value="RVT_1"/>
    <property type="match status" value="1"/>
</dbReference>
<evidence type="ECO:0000256" key="3">
    <source>
        <dbReference type="ARBA" id="ARBA00023268"/>
    </source>
</evidence>
<proteinExistence type="inferred from homology"/>
<dbReference type="FunFam" id="3.30.70.270:FF:000026">
    <property type="entry name" value="Transposon Ty3-G Gag-Pol polyprotein"/>
    <property type="match status" value="1"/>
</dbReference>
<name>A0A401PCX5_SCYTO</name>
<dbReference type="InterPro" id="IPR043502">
    <property type="entry name" value="DNA/RNA_pol_sf"/>
</dbReference>
<dbReference type="InterPro" id="IPR043128">
    <property type="entry name" value="Rev_trsase/Diguanyl_cyclase"/>
</dbReference>
<reference evidence="5 6" key="1">
    <citation type="journal article" date="2018" name="Nat. Ecol. Evol.">
        <title>Shark genomes provide insights into elasmobranch evolution and the origin of vertebrates.</title>
        <authorList>
            <person name="Hara Y"/>
            <person name="Yamaguchi K"/>
            <person name="Onimaru K"/>
            <person name="Kadota M"/>
            <person name="Koyanagi M"/>
            <person name="Keeley SD"/>
            <person name="Tatsumi K"/>
            <person name="Tanaka K"/>
            <person name="Motone F"/>
            <person name="Kageyama Y"/>
            <person name="Nozu R"/>
            <person name="Adachi N"/>
            <person name="Nishimura O"/>
            <person name="Nakagawa R"/>
            <person name="Tanegashima C"/>
            <person name="Kiyatake I"/>
            <person name="Matsumoto R"/>
            <person name="Murakumo K"/>
            <person name="Nishida K"/>
            <person name="Terakita A"/>
            <person name="Kuratani S"/>
            <person name="Sato K"/>
            <person name="Hyodo S Kuraku.S."/>
        </authorList>
    </citation>
    <scope>NUCLEOTIDE SEQUENCE [LARGE SCALE GENOMIC DNA]</scope>
</reference>
<dbReference type="InterPro" id="IPR050951">
    <property type="entry name" value="Retrovirus_Pol_polyprotein"/>
</dbReference>
<dbReference type="PROSITE" id="PS50878">
    <property type="entry name" value="RT_POL"/>
    <property type="match status" value="1"/>
</dbReference>
<evidence type="ECO:0000313" key="5">
    <source>
        <dbReference type="EMBL" id="GCB70983.1"/>
    </source>
</evidence>
<keyword evidence="3" id="KW-0511">Multifunctional enzyme</keyword>
<accession>A0A401PCX5</accession>
<dbReference type="OMA" id="KGASWEW"/>
<dbReference type="AlphaFoldDB" id="A0A401PCX5"/>
<evidence type="ECO:0000313" key="6">
    <source>
        <dbReference type="Proteomes" id="UP000288216"/>
    </source>
</evidence>
<dbReference type="Proteomes" id="UP000288216">
    <property type="component" value="Unassembled WGS sequence"/>
</dbReference>
<dbReference type="EC" id="3.1.26.4" evidence="2"/>
<dbReference type="EMBL" id="BFAA01000319">
    <property type="protein sequence ID" value="GCB70983.1"/>
    <property type="molecule type" value="Genomic_DNA"/>
</dbReference>
<evidence type="ECO:0000259" key="4">
    <source>
        <dbReference type="PROSITE" id="PS50878"/>
    </source>
</evidence>
<keyword evidence="6" id="KW-1185">Reference proteome</keyword>
<feature type="domain" description="Reverse transcriptase" evidence="4">
    <location>
        <begin position="1"/>
        <end position="249"/>
    </location>
</feature>
<evidence type="ECO:0000256" key="1">
    <source>
        <dbReference type="ARBA" id="ARBA00010879"/>
    </source>
</evidence>
<comment type="similarity">
    <text evidence="1">Belongs to the beta type-B retroviral polymerase family. HERV class-II K(HML-2) pol subfamily.</text>
</comment>
<dbReference type="OrthoDB" id="775972at2759"/>
<dbReference type="Gene3D" id="3.30.70.270">
    <property type="match status" value="2"/>
</dbReference>